<dbReference type="GO" id="GO:0005737">
    <property type="term" value="C:cytoplasm"/>
    <property type="evidence" value="ECO:0007669"/>
    <property type="project" value="TreeGrafter"/>
</dbReference>
<accession>A0A7V1PUL6</accession>
<comment type="similarity">
    <text evidence="1">Belongs to the metallophosphoesterase superfamily. YfcE family.</text>
</comment>
<dbReference type="InterPro" id="IPR050126">
    <property type="entry name" value="Ap4A_hydrolase"/>
</dbReference>
<dbReference type="PANTHER" id="PTHR42850">
    <property type="entry name" value="METALLOPHOSPHOESTERASE"/>
    <property type="match status" value="1"/>
</dbReference>
<gene>
    <name evidence="3" type="ORF">ENJ10_07320</name>
</gene>
<dbReference type="InterPro" id="IPR029052">
    <property type="entry name" value="Metallo-depent_PP-like"/>
</dbReference>
<dbReference type="InterPro" id="IPR024654">
    <property type="entry name" value="Calcineurin-like_PHP_lpxH"/>
</dbReference>
<proteinExistence type="inferred from homology"/>
<evidence type="ECO:0000259" key="2">
    <source>
        <dbReference type="Pfam" id="PF12850"/>
    </source>
</evidence>
<feature type="domain" description="Calcineurin-like phosphoesterase" evidence="2">
    <location>
        <begin position="1"/>
        <end position="210"/>
    </location>
</feature>
<dbReference type="AlphaFoldDB" id="A0A7V1PUL6"/>
<dbReference type="PANTHER" id="PTHR42850:SF2">
    <property type="entry name" value="BLL5683 PROTEIN"/>
    <property type="match status" value="1"/>
</dbReference>
<evidence type="ECO:0000256" key="1">
    <source>
        <dbReference type="ARBA" id="ARBA00008950"/>
    </source>
</evidence>
<dbReference type="SUPFAM" id="SSF56300">
    <property type="entry name" value="Metallo-dependent phosphatases"/>
    <property type="match status" value="1"/>
</dbReference>
<comment type="caution">
    <text evidence="3">The sequence shown here is derived from an EMBL/GenBank/DDBJ whole genome shotgun (WGS) entry which is preliminary data.</text>
</comment>
<dbReference type="CDD" id="cd00838">
    <property type="entry name" value="MPP_superfamily"/>
    <property type="match status" value="1"/>
</dbReference>
<organism evidence="3">
    <name type="scientific">Caldithrix abyssi</name>
    <dbReference type="NCBI Taxonomy" id="187145"/>
    <lineage>
        <taxon>Bacteria</taxon>
        <taxon>Pseudomonadati</taxon>
        <taxon>Calditrichota</taxon>
        <taxon>Calditrichia</taxon>
        <taxon>Calditrichales</taxon>
        <taxon>Calditrichaceae</taxon>
        <taxon>Caldithrix</taxon>
    </lineage>
</organism>
<name>A0A7V1PUL6_CALAY</name>
<dbReference type="EMBL" id="DRLD01000205">
    <property type="protein sequence ID" value="HED10482.1"/>
    <property type="molecule type" value="Genomic_DNA"/>
</dbReference>
<dbReference type="GO" id="GO:0016791">
    <property type="term" value="F:phosphatase activity"/>
    <property type="evidence" value="ECO:0007669"/>
    <property type="project" value="TreeGrafter"/>
</dbReference>
<evidence type="ECO:0000313" key="3">
    <source>
        <dbReference type="EMBL" id="HED10482.1"/>
    </source>
</evidence>
<protein>
    <submittedName>
        <fullName evidence="3">Metallophosphoesterase</fullName>
    </submittedName>
</protein>
<dbReference type="Pfam" id="PF12850">
    <property type="entry name" value="Metallophos_2"/>
    <property type="match status" value="1"/>
</dbReference>
<dbReference type="Gene3D" id="3.60.21.10">
    <property type="match status" value="1"/>
</dbReference>
<sequence>MRYLIFSDVHANIFGLKKLLEQREALKADAVFSLGDVIGYNSFPHECLQLMKEHNIPSLTGNHEAMVLGTLSLNSCKSERGQNAVRITRELITSEDKEILRGWPVQWEFNETTIAWHAGFDSLFRTVNTVQRAVPQFRRMEKLGRDLCFFGHTHRPGVFIRDKASGAIEYNTDPGRVMIDAGRRYLVNPGTLGEPRHGLPMSFVVFDAREMSLEYKTVALSAEEWRHLKKKNREVFGITSFKRLPQQLKEKGRRWYYRLGSLKEGPGASPAENKQTGFSEK</sequence>
<reference evidence="3" key="1">
    <citation type="journal article" date="2020" name="mSystems">
        <title>Genome- and Community-Level Interaction Insights into Carbon Utilization and Element Cycling Functions of Hydrothermarchaeota in Hydrothermal Sediment.</title>
        <authorList>
            <person name="Zhou Z."/>
            <person name="Liu Y."/>
            <person name="Xu W."/>
            <person name="Pan J."/>
            <person name="Luo Z.H."/>
            <person name="Li M."/>
        </authorList>
    </citation>
    <scope>NUCLEOTIDE SEQUENCE [LARGE SCALE GENOMIC DNA]</scope>
    <source>
        <strain evidence="3">HyVt-456</strain>
    </source>
</reference>
<dbReference type="Proteomes" id="UP000886005">
    <property type="component" value="Unassembled WGS sequence"/>
</dbReference>